<dbReference type="PATRIC" id="fig|867902.3.peg.1573"/>
<dbReference type="HOGENOM" id="CLU_028518_1_0_10"/>
<evidence type="ECO:0000256" key="5">
    <source>
        <dbReference type="ARBA" id="ARBA00022989"/>
    </source>
</evidence>
<keyword evidence="3" id="KW-1003">Cell membrane</keyword>
<feature type="transmembrane region" description="Helical" evidence="7">
    <location>
        <begin position="21"/>
        <end position="43"/>
    </location>
</feature>
<dbReference type="Pfam" id="PF00528">
    <property type="entry name" value="BPD_transp_1"/>
    <property type="match status" value="1"/>
</dbReference>
<dbReference type="STRING" id="867902.Ornrh_1619"/>
<dbReference type="PANTHER" id="PTHR43386">
    <property type="entry name" value="OLIGOPEPTIDE TRANSPORT SYSTEM PERMEASE PROTEIN APPC"/>
    <property type="match status" value="1"/>
</dbReference>
<keyword evidence="6 7" id="KW-0472">Membrane</keyword>
<dbReference type="PROSITE" id="PS50928">
    <property type="entry name" value="ABC_TM1"/>
    <property type="match status" value="1"/>
</dbReference>
<dbReference type="EMBL" id="CP003283">
    <property type="protein sequence ID" value="AFL97777.1"/>
    <property type="molecule type" value="Genomic_DNA"/>
</dbReference>
<dbReference type="CDD" id="cd06261">
    <property type="entry name" value="TM_PBP2"/>
    <property type="match status" value="1"/>
</dbReference>
<keyword evidence="4 7" id="KW-0812">Transmembrane</keyword>
<evidence type="ECO:0000256" key="3">
    <source>
        <dbReference type="ARBA" id="ARBA00022475"/>
    </source>
</evidence>
<proteinExistence type="inferred from homology"/>
<dbReference type="GO" id="GO:0055085">
    <property type="term" value="P:transmembrane transport"/>
    <property type="evidence" value="ECO:0007669"/>
    <property type="project" value="InterPro"/>
</dbReference>
<evidence type="ECO:0000256" key="1">
    <source>
        <dbReference type="ARBA" id="ARBA00004651"/>
    </source>
</evidence>
<keyword evidence="5 7" id="KW-1133">Transmembrane helix</keyword>
<evidence type="ECO:0000256" key="4">
    <source>
        <dbReference type="ARBA" id="ARBA00022692"/>
    </source>
</evidence>
<dbReference type="KEGG" id="orh:Ornrh_1619"/>
<evidence type="ECO:0000313" key="9">
    <source>
        <dbReference type="EMBL" id="AFL97777.1"/>
    </source>
</evidence>
<comment type="subcellular location">
    <subcellularLocation>
        <location evidence="1 7">Cell membrane</location>
        <topology evidence="1 7">Multi-pass membrane protein</topology>
    </subcellularLocation>
</comment>
<evidence type="ECO:0000256" key="6">
    <source>
        <dbReference type="ARBA" id="ARBA00023136"/>
    </source>
</evidence>
<dbReference type="RefSeq" id="WP_014791328.1">
    <property type="nucleotide sequence ID" value="NC_018016.1"/>
</dbReference>
<dbReference type="Proteomes" id="UP000006051">
    <property type="component" value="Chromosome"/>
</dbReference>
<protein>
    <submittedName>
        <fullName evidence="9">ABC-type dipeptide/oligopeptide/nickel transport system, permease component</fullName>
    </submittedName>
</protein>
<accession>I4A1E3</accession>
<name>I4A1E3_ORNRL</name>
<dbReference type="GeneID" id="71569696"/>
<sequence>MSNHGKSVFYHSIQKLKKNALAIAALVVIVLAAIASVFCYVLATDYTKDAALQQVVLKYKPIGYKQLMLKVPLSDYTPGRTFSDYFLGKKQDFEEIPITQYQIKGEQIIYIPYIGDGLQAEPKEKDLKIWTEKNIKLEDITKDFIYTQKFYLGTDSFGRDFYSRLLVGTRISFFIGFIAVAISLLVGIVLGALGGYYGGKTDAAIMWLINVVWSIPTLLLVMAITLAIGKGFWQIFIAVGLTMWVEVARVVRGQFLSFRKKEFVEAAQSLGMSNARIMFKEILPNVVAPVIVISAANFAAAILVESGLSFLGIGAQPPTPSWGNIIKENYTHILLGMQYLAFLPGLCILLLVLAFNVFGNSLRDALDVKNARFKH</sequence>
<dbReference type="InterPro" id="IPR000515">
    <property type="entry name" value="MetI-like"/>
</dbReference>
<organism evidence="9 10">
    <name type="scientific">Ornithobacterium rhinotracheale (strain ATCC 51463 / DSM 15997 / CCUG 23171 / CIP 104009 / LMG 9086)</name>
    <dbReference type="NCBI Taxonomy" id="867902"/>
    <lineage>
        <taxon>Bacteria</taxon>
        <taxon>Pseudomonadati</taxon>
        <taxon>Bacteroidota</taxon>
        <taxon>Flavobacteriia</taxon>
        <taxon>Flavobacteriales</taxon>
        <taxon>Weeksellaceae</taxon>
        <taxon>Ornithobacterium</taxon>
    </lineage>
</organism>
<keyword evidence="10" id="KW-1185">Reference proteome</keyword>
<dbReference type="InterPro" id="IPR050366">
    <property type="entry name" value="BP-dependent_transpt_permease"/>
</dbReference>
<comment type="similarity">
    <text evidence="7">Belongs to the binding-protein-dependent transport system permease family.</text>
</comment>
<dbReference type="AlphaFoldDB" id="I4A1E3"/>
<evidence type="ECO:0000256" key="7">
    <source>
        <dbReference type="RuleBase" id="RU363032"/>
    </source>
</evidence>
<feature type="transmembrane region" description="Helical" evidence="7">
    <location>
        <begin position="171"/>
        <end position="193"/>
    </location>
</feature>
<dbReference type="GeneID" id="97258253"/>
<feature type="domain" description="ABC transmembrane type-1" evidence="8">
    <location>
        <begin position="169"/>
        <end position="359"/>
    </location>
</feature>
<feature type="transmembrane region" description="Helical" evidence="7">
    <location>
        <begin position="339"/>
        <end position="359"/>
    </location>
</feature>
<keyword evidence="2 7" id="KW-0813">Transport</keyword>
<feature type="transmembrane region" description="Helical" evidence="7">
    <location>
        <begin position="232"/>
        <end position="251"/>
    </location>
</feature>
<gene>
    <name evidence="9" type="ordered locus">Ornrh_1619</name>
</gene>
<evidence type="ECO:0000259" key="8">
    <source>
        <dbReference type="PROSITE" id="PS50928"/>
    </source>
</evidence>
<evidence type="ECO:0000313" key="10">
    <source>
        <dbReference type="Proteomes" id="UP000006051"/>
    </source>
</evidence>
<dbReference type="GO" id="GO:0005886">
    <property type="term" value="C:plasma membrane"/>
    <property type="evidence" value="ECO:0007669"/>
    <property type="project" value="UniProtKB-SubCell"/>
</dbReference>
<dbReference type="SUPFAM" id="SSF161098">
    <property type="entry name" value="MetI-like"/>
    <property type="match status" value="1"/>
</dbReference>
<reference evidence="9 10" key="1">
    <citation type="submission" date="2012-06" db="EMBL/GenBank/DDBJ databases">
        <title>The complete genome of Ornithobacterium rhinotracheale DSM 15997.</title>
        <authorList>
            <consortium name="US DOE Joint Genome Institute (JGI-PGF)"/>
            <person name="Lucas S."/>
            <person name="Copeland A."/>
            <person name="Lapidus A."/>
            <person name="Goodwin L."/>
            <person name="Pitluck S."/>
            <person name="Peters L."/>
            <person name="Mikhailova N."/>
            <person name="Teshima H."/>
            <person name="Kyrpides N."/>
            <person name="Mavromatis K."/>
            <person name="Pagani I."/>
            <person name="Ivanova N."/>
            <person name="Ovchinnikova G."/>
            <person name="Zeytun A."/>
            <person name="Detter J.C."/>
            <person name="Han C."/>
            <person name="Land M."/>
            <person name="Hauser L."/>
            <person name="Markowitz V."/>
            <person name="Cheng J.-F."/>
            <person name="Hugenholtz P."/>
            <person name="Woyke T."/>
            <person name="Wu D."/>
            <person name="Lang E."/>
            <person name="Kopitz M."/>
            <person name="Brambilla E."/>
            <person name="Klenk H.-P."/>
            <person name="Eisen J.A."/>
        </authorList>
    </citation>
    <scope>NUCLEOTIDE SEQUENCE [LARGE SCALE GENOMIC DNA]</scope>
    <source>
        <strain evidence="10">ATCC 51463 / DSM 15997 / CCUG 23171 / LMG 9086</strain>
    </source>
</reference>
<dbReference type="Gene3D" id="1.10.3720.10">
    <property type="entry name" value="MetI-like"/>
    <property type="match status" value="1"/>
</dbReference>
<dbReference type="eggNOG" id="COG1173">
    <property type="taxonomic scope" value="Bacteria"/>
</dbReference>
<feature type="transmembrane region" description="Helical" evidence="7">
    <location>
        <begin position="282"/>
        <end position="304"/>
    </location>
</feature>
<feature type="transmembrane region" description="Helical" evidence="7">
    <location>
        <begin position="205"/>
        <end position="226"/>
    </location>
</feature>
<dbReference type="PANTHER" id="PTHR43386:SF1">
    <property type="entry name" value="D,D-DIPEPTIDE TRANSPORT SYSTEM PERMEASE PROTEIN DDPC-RELATED"/>
    <property type="match status" value="1"/>
</dbReference>
<dbReference type="InterPro" id="IPR035906">
    <property type="entry name" value="MetI-like_sf"/>
</dbReference>
<evidence type="ECO:0000256" key="2">
    <source>
        <dbReference type="ARBA" id="ARBA00022448"/>
    </source>
</evidence>